<accession>A0A212CPB9</accession>
<comment type="similarity">
    <text evidence="1">Belongs to the GDA1/CD39 NTPase family.</text>
</comment>
<dbReference type="AlphaFoldDB" id="A0A212CPB9"/>
<evidence type="ECO:0000256" key="1">
    <source>
        <dbReference type="ARBA" id="ARBA00009283"/>
    </source>
</evidence>
<dbReference type="FunFam" id="3.30.420.40:FF:000057">
    <property type="entry name" value="Ectonucleoside triphosphate diphosphohydrolase 4"/>
    <property type="match status" value="1"/>
</dbReference>
<dbReference type="Pfam" id="PF01150">
    <property type="entry name" value="GDA1_CD39"/>
    <property type="match status" value="1"/>
</dbReference>
<name>A0A212CPB9_CEREH</name>
<evidence type="ECO:0000256" key="4">
    <source>
        <dbReference type="SAM" id="MobiDB-lite"/>
    </source>
</evidence>
<proteinExistence type="inferred from homology"/>
<gene>
    <name evidence="5" type="ORF">Celaphus_00008575</name>
</gene>
<feature type="compositionally biased region" description="Basic and acidic residues" evidence="4">
    <location>
        <begin position="13"/>
        <end position="23"/>
    </location>
</feature>
<evidence type="ECO:0000256" key="3">
    <source>
        <dbReference type="PIRSR" id="PIRSR600407-1"/>
    </source>
</evidence>
<dbReference type="GO" id="GO:0046036">
    <property type="term" value="P:CTP metabolic process"/>
    <property type="evidence" value="ECO:0007669"/>
    <property type="project" value="TreeGrafter"/>
</dbReference>
<evidence type="ECO:0000256" key="2">
    <source>
        <dbReference type="ARBA" id="ARBA00022801"/>
    </source>
</evidence>
<feature type="active site" description="Proton acceptor" evidence="3">
    <location>
        <position position="195"/>
    </location>
</feature>
<dbReference type="GO" id="GO:0017111">
    <property type="term" value="F:ribonucleoside triphosphate phosphatase activity"/>
    <property type="evidence" value="ECO:0007669"/>
    <property type="project" value="TreeGrafter"/>
</dbReference>
<evidence type="ECO:0008006" key="7">
    <source>
        <dbReference type="Google" id="ProtNLM"/>
    </source>
</evidence>
<feature type="compositionally biased region" description="Acidic residues" evidence="4">
    <location>
        <begin position="1"/>
        <end position="12"/>
    </location>
</feature>
<reference evidence="5 6" key="1">
    <citation type="journal article" date="2018" name="Mol. Genet. Genomics">
        <title>The red deer Cervus elaphus genome CerEla1.0: sequencing, annotating, genes, and chromosomes.</title>
        <authorList>
            <person name="Bana N.A."/>
            <person name="Nyiri A."/>
            <person name="Nagy J."/>
            <person name="Frank K."/>
            <person name="Nagy T."/>
            <person name="Steger V."/>
            <person name="Schiller M."/>
            <person name="Lakatos P."/>
            <person name="Sugar L."/>
            <person name="Horn P."/>
            <person name="Barta E."/>
            <person name="Orosz L."/>
        </authorList>
    </citation>
    <scope>NUCLEOTIDE SEQUENCE [LARGE SCALE GENOMIC DNA]</scope>
    <source>
        <strain evidence="5">Hungarian</strain>
    </source>
</reference>
<dbReference type="Gene3D" id="3.30.420.40">
    <property type="match status" value="1"/>
</dbReference>
<feature type="region of interest" description="Disordered" evidence="4">
    <location>
        <begin position="1"/>
        <end position="27"/>
    </location>
</feature>
<keyword evidence="2" id="KW-0378">Hydrolase</keyword>
<evidence type="ECO:0000313" key="6">
    <source>
        <dbReference type="Proteomes" id="UP000242450"/>
    </source>
</evidence>
<organism evidence="5 6">
    <name type="scientific">Cervus elaphus hippelaphus</name>
    <name type="common">European red deer</name>
    <dbReference type="NCBI Taxonomy" id="46360"/>
    <lineage>
        <taxon>Eukaryota</taxon>
        <taxon>Metazoa</taxon>
        <taxon>Chordata</taxon>
        <taxon>Craniata</taxon>
        <taxon>Vertebrata</taxon>
        <taxon>Euteleostomi</taxon>
        <taxon>Mammalia</taxon>
        <taxon>Eutheria</taxon>
        <taxon>Laurasiatheria</taxon>
        <taxon>Artiodactyla</taxon>
        <taxon>Ruminantia</taxon>
        <taxon>Pecora</taxon>
        <taxon>Cervidae</taxon>
        <taxon>Cervinae</taxon>
        <taxon>Cervus</taxon>
    </lineage>
</organism>
<dbReference type="Proteomes" id="UP000242450">
    <property type="component" value="Chromosome 15"/>
</dbReference>
<dbReference type="PANTHER" id="PTHR11782:SF37">
    <property type="entry name" value="ECTONUCLEOSIDE TRIPHOSPHATE DIPHOSPHOHYDROLASE 7"/>
    <property type="match status" value="1"/>
</dbReference>
<dbReference type="OrthoDB" id="6372431at2759"/>
<protein>
    <recommendedName>
        <fullName evidence="7">ENTPD4</fullName>
    </recommendedName>
</protein>
<dbReference type="EMBL" id="MKHE01000015">
    <property type="protein sequence ID" value="OWK07790.1"/>
    <property type="molecule type" value="Genomic_DNA"/>
</dbReference>
<comment type="caution">
    <text evidence="5">The sequence shown here is derived from an EMBL/GenBank/DDBJ whole genome shotgun (WGS) entry which is preliminary data.</text>
</comment>
<dbReference type="GO" id="GO:0004382">
    <property type="term" value="F:GDP phosphatase activity"/>
    <property type="evidence" value="ECO:0007669"/>
    <property type="project" value="TreeGrafter"/>
</dbReference>
<dbReference type="GO" id="GO:0005794">
    <property type="term" value="C:Golgi apparatus"/>
    <property type="evidence" value="ECO:0007669"/>
    <property type="project" value="TreeGrafter"/>
</dbReference>
<feature type="non-terminal residue" evidence="5">
    <location>
        <position position="1"/>
    </location>
</feature>
<evidence type="ECO:0000313" key="5">
    <source>
        <dbReference type="EMBL" id="OWK07790.1"/>
    </source>
</evidence>
<dbReference type="InterPro" id="IPR000407">
    <property type="entry name" value="GDA1_CD39_NTPase"/>
</dbReference>
<keyword evidence="6" id="KW-1185">Reference proteome</keyword>
<dbReference type="PANTHER" id="PTHR11782">
    <property type="entry name" value="ADENOSINE/GUANOSINE DIPHOSPHATASE"/>
    <property type="match status" value="1"/>
</dbReference>
<sequence length="199" mass="22145">AADLGDAEDEETTFSRKKEKEVTGIETTEGNPWLVPLSARLRYLARVGDLEATDTEDPDLNYGLVVDCGSSGSRIFVYFWPRHNGNPHDLLDIKQMRDRNSQPVVKKIKPGISAMADTPEHASDYLRPLLSFAAAHVPVRKHKETPLYILCTAGMRLLPERKQLAILADLVKDLPLEFDFLFSQSQAEVISGKQEGTGP</sequence>
<dbReference type="GO" id="GO:0016020">
    <property type="term" value="C:membrane"/>
    <property type="evidence" value="ECO:0007669"/>
    <property type="project" value="TreeGrafter"/>
</dbReference>
<dbReference type="GO" id="GO:0045134">
    <property type="term" value="F:UDP phosphatase activity"/>
    <property type="evidence" value="ECO:0007669"/>
    <property type="project" value="TreeGrafter"/>
</dbReference>
<dbReference type="GO" id="GO:0006256">
    <property type="term" value="P:UDP catabolic process"/>
    <property type="evidence" value="ECO:0007669"/>
    <property type="project" value="TreeGrafter"/>
</dbReference>